<dbReference type="PANTHER" id="PTHR31157">
    <property type="entry name" value="SCP DOMAIN-CONTAINING PROTEIN"/>
    <property type="match status" value="1"/>
</dbReference>
<dbReference type="STRING" id="1797716.A3D07_02930"/>
<dbReference type="InterPro" id="IPR014044">
    <property type="entry name" value="CAP_dom"/>
</dbReference>
<keyword evidence="1" id="KW-0812">Transmembrane</keyword>
<accession>A0A1F5GF01</accession>
<dbReference type="AlphaFoldDB" id="A0A1F5GF01"/>
<dbReference type="EMBL" id="MFBF01000045">
    <property type="protein sequence ID" value="OGD90424.1"/>
    <property type="molecule type" value="Genomic_DNA"/>
</dbReference>
<sequence length="238" mass="26308">GKLFKKFLTLFGDLFVNRYFGFIPALVNASLFLSFALLFVVSLPIKPDIKRDVYDSKIGSILVSGATVLEKPLNNVFGPIAKQSLTFLTVKPEDKGSIDLQFTQKELAVDFESERIMFEFVNQERTKFGVKPLIWSEDLAKIGRNHSKDMFSRGYFSHYSPEGKDVGDRLDDAGIGYSAAGENLALAPTVSRANSGLINSPGHRRNILDPSFSKIGIGAVDGGVYGKMFTQVFTNLKH</sequence>
<organism evidence="3 4">
    <name type="scientific">Candidatus Curtissbacteria bacterium RIFCSPHIGHO2_02_FULL_42_15</name>
    <dbReference type="NCBI Taxonomy" id="1797716"/>
    <lineage>
        <taxon>Bacteria</taxon>
        <taxon>Candidatus Curtissiibacteriota</taxon>
    </lineage>
</organism>
<dbReference type="PANTHER" id="PTHR31157:SF1">
    <property type="entry name" value="SCP DOMAIN-CONTAINING PROTEIN"/>
    <property type="match status" value="1"/>
</dbReference>
<feature type="transmembrane region" description="Helical" evidence="1">
    <location>
        <begin position="20"/>
        <end position="41"/>
    </location>
</feature>
<dbReference type="Gene3D" id="3.40.33.10">
    <property type="entry name" value="CAP"/>
    <property type="match status" value="1"/>
</dbReference>
<feature type="non-terminal residue" evidence="3">
    <location>
        <position position="1"/>
    </location>
</feature>
<evidence type="ECO:0000259" key="2">
    <source>
        <dbReference type="Pfam" id="PF00188"/>
    </source>
</evidence>
<keyword evidence="1" id="KW-1133">Transmembrane helix</keyword>
<dbReference type="SUPFAM" id="SSF55797">
    <property type="entry name" value="PR-1-like"/>
    <property type="match status" value="1"/>
</dbReference>
<evidence type="ECO:0000313" key="4">
    <source>
        <dbReference type="Proteomes" id="UP000177124"/>
    </source>
</evidence>
<proteinExistence type="predicted"/>
<dbReference type="Pfam" id="PF00188">
    <property type="entry name" value="CAP"/>
    <property type="match status" value="1"/>
</dbReference>
<evidence type="ECO:0000313" key="3">
    <source>
        <dbReference type="EMBL" id="OGD90424.1"/>
    </source>
</evidence>
<gene>
    <name evidence="3" type="ORF">A3D07_02930</name>
</gene>
<evidence type="ECO:0000256" key="1">
    <source>
        <dbReference type="SAM" id="Phobius"/>
    </source>
</evidence>
<dbReference type="InterPro" id="IPR035940">
    <property type="entry name" value="CAP_sf"/>
</dbReference>
<name>A0A1F5GF01_9BACT</name>
<comment type="caution">
    <text evidence="3">The sequence shown here is derived from an EMBL/GenBank/DDBJ whole genome shotgun (WGS) entry which is preliminary data.</text>
</comment>
<reference evidence="3 4" key="1">
    <citation type="journal article" date="2016" name="Nat. Commun.">
        <title>Thousands of microbial genomes shed light on interconnected biogeochemical processes in an aquifer system.</title>
        <authorList>
            <person name="Anantharaman K."/>
            <person name="Brown C.T."/>
            <person name="Hug L.A."/>
            <person name="Sharon I."/>
            <person name="Castelle C.J."/>
            <person name="Probst A.J."/>
            <person name="Thomas B.C."/>
            <person name="Singh A."/>
            <person name="Wilkins M.J."/>
            <person name="Karaoz U."/>
            <person name="Brodie E.L."/>
            <person name="Williams K.H."/>
            <person name="Hubbard S.S."/>
            <person name="Banfield J.F."/>
        </authorList>
    </citation>
    <scope>NUCLEOTIDE SEQUENCE [LARGE SCALE GENOMIC DNA]</scope>
</reference>
<dbReference type="Proteomes" id="UP000177124">
    <property type="component" value="Unassembled WGS sequence"/>
</dbReference>
<protein>
    <recommendedName>
        <fullName evidence="2">SCP domain-containing protein</fullName>
    </recommendedName>
</protein>
<feature type="domain" description="SCP" evidence="2">
    <location>
        <begin position="119"/>
        <end position="233"/>
    </location>
</feature>
<keyword evidence="1" id="KW-0472">Membrane</keyword>
<dbReference type="CDD" id="cd05379">
    <property type="entry name" value="CAP_bacterial"/>
    <property type="match status" value="1"/>
</dbReference>